<evidence type="ECO:0000313" key="2">
    <source>
        <dbReference type="EMBL" id="KAF2890879.1"/>
    </source>
</evidence>
<dbReference type="InterPro" id="IPR001261">
    <property type="entry name" value="ArgE/DapE_CS"/>
</dbReference>
<dbReference type="SUPFAM" id="SSF53187">
    <property type="entry name" value="Zn-dependent exopeptidases"/>
    <property type="match status" value="1"/>
</dbReference>
<dbReference type="OrthoDB" id="3064516at2759"/>
<keyword evidence="1" id="KW-0378">Hydrolase</keyword>
<comment type="caution">
    <text evidence="2">The sequence shown here is derived from an EMBL/GenBank/DDBJ whole genome shotgun (WGS) entry which is preliminary data.</text>
</comment>
<dbReference type="PANTHER" id="PTHR45892:SF1">
    <property type="entry name" value="AMINOACYLASE-1"/>
    <property type="match status" value="1"/>
</dbReference>
<name>A0A8K0G985_IGNLU</name>
<dbReference type="EMBL" id="VTPC01044557">
    <property type="protein sequence ID" value="KAF2890879.1"/>
    <property type="molecule type" value="Genomic_DNA"/>
</dbReference>
<dbReference type="PROSITE" id="PS00758">
    <property type="entry name" value="ARGE_DAPE_CPG2_1"/>
    <property type="match status" value="1"/>
</dbReference>
<protein>
    <recommendedName>
        <fullName evidence="4">Aminoacylase-1</fullName>
    </recommendedName>
</protein>
<gene>
    <name evidence="2" type="ORF">ILUMI_15294</name>
</gene>
<evidence type="ECO:0008006" key="4">
    <source>
        <dbReference type="Google" id="ProtNLM"/>
    </source>
</evidence>
<evidence type="ECO:0000256" key="1">
    <source>
        <dbReference type="ARBA" id="ARBA00022801"/>
    </source>
</evidence>
<organism evidence="2 3">
    <name type="scientific">Ignelater luminosus</name>
    <name type="common">Cucubano</name>
    <name type="synonym">Pyrophorus luminosus</name>
    <dbReference type="NCBI Taxonomy" id="2038154"/>
    <lineage>
        <taxon>Eukaryota</taxon>
        <taxon>Metazoa</taxon>
        <taxon>Ecdysozoa</taxon>
        <taxon>Arthropoda</taxon>
        <taxon>Hexapoda</taxon>
        <taxon>Insecta</taxon>
        <taxon>Pterygota</taxon>
        <taxon>Neoptera</taxon>
        <taxon>Endopterygota</taxon>
        <taxon>Coleoptera</taxon>
        <taxon>Polyphaga</taxon>
        <taxon>Elateriformia</taxon>
        <taxon>Elateroidea</taxon>
        <taxon>Elateridae</taxon>
        <taxon>Agrypninae</taxon>
        <taxon>Pyrophorini</taxon>
        <taxon>Ignelater</taxon>
    </lineage>
</organism>
<dbReference type="InterPro" id="IPR002933">
    <property type="entry name" value="Peptidase_M20"/>
</dbReference>
<feature type="non-terminal residue" evidence="2">
    <location>
        <position position="142"/>
    </location>
</feature>
<reference evidence="2" key="1">
    <citation type="submission" date="2019-08" db="EMBL/GenBank/DDBJ databases">
        <title>The genome of the North American firefly Photinus pyralis.</title>
        <authorList>
            <consortium name="Photinus pyralis genome working group"/>
            <person name="Fallon T.R."/>
            <person name="Sander Lower S.E."/>
            <person name="Weng J.-K."/>
        </authorList>
    </citation>
    <scope>NUCLEOTIDE SEQUENCE</scope>
    <source>
        <strain evidence="2">TRF0915ILg1</strain>
        <tissue evidence="2">Whole body</tissue>
    </source>
</reference>
<dbReference type="PANTHER" id="PTHR45892">
    <property type="entry name" value="AMINOACYLASE-1"/>
    <property type="match status" value="1"/>
</dbReference>
<sequence length="142" mass="16301">MMNDLDQLAIENFREYLRIPSVHPDVNYDDCVTFVKNQAASLGLPVRVYHCFPNKPIVIVTWIGREPDLPSILLNGHMDVVPVFKEEWTHDPFGAVMDDNGDIYARGAQDMKSTSIQYLEAVRRLKMDNVTLRRTIHVSFVP</sequence>
<dbReference type="AlphaFoldDB" id="A0A8K0G985"/>
<keyword evidence="3" id="KW-1185">Reference proteome</keyword>
<proteinExistence type="predicted"/>
<dbReference type="Gene3D" id="3.40.630.10">
    <property type="entry name" value="Zn peptidases"/>
    <property type="match status" value="1"/>
</dbReference>
<evidence type="ECO:0000313" key="3">
    <source>
        <dbReference type="Proteomes" id="UP000801492"/>
    </source>
</evidence>
<dbReference type="InterPro" id="IPR052083">
    <property type="entry name" value="Aminoacylase-1_M20A"/>
</dbReference>
<accession>A0A8K0G985</accession>
<dbReference type="Pfam" id="PF01546">
    <property type="entry name" value="Peptidase_M20"/>
    <property type="match status" value="1"/>
</dbReference>
<dbReference type="Proteomes" id="UP000801492">
    <property type="component" value="Unassembled WGS sequence"/>
</dbReference>
<dbReference type="GO" id="GO:0004046">
    <property type="term" value="F:aminoacylase activity"/>
    <property type="evidence" value="ECO:0007669"/>
    <property type="project" value="TreeGrafter"/>
</dbReference>